<feature type="transmembrane region" description="Helical" evidence="5">
    <location>
        <begin position="283"/>
        <end position="301"/>
    </location>
</feature>
<reference evidence="7 8" key="1">
    <citation type="submission" date="2018-05" db="EMBL/GenBank/DDBJ databases">
        <title>Nocardioides silvaticus genome.</title>
        <authorList>
            <person name="Li C."/>
            <person name="Wang G."/>
        </authorList>
    </citation>
    <scope>NUCLEOTIDE SEQUENCE [LARGE SCALE GENOMIC DNA]</scope>
    <source>
        <strain evidence="7 8">CCTCC AB 2018079</strain>
    </source>
</reference>
<evidence type="ECO:0000256" key="4">
    <source>
        <dbReference type="ARBA" id="ARBA00023136"/>
    </source>
</evidence>
<organism evidence="7 8">
    <name type="scientific">Nocardioides silvaticus</name>
    <dbReference type="NCBI Taxonomy" id="2201891"/>
    <lineage>
        <taxon>Bacteria</taxon>
        <taxon>Bacillati</taxon>
        <taxon>Actinomycetota</taxon>
        <taxon>Actinomycetes</taxon>
        <taxon>Propionibacteriales</taxon>
        <taxon>Nocardioidaceae</taxon>
        <taxon>Nocardioides</taxon>
    </lineage>
</organism>
<feature type="transmembrane region" description="Helical" evidence="5">
    <location>
        <begin position="143"/>
        <end position="164"/>
    </location>
</feature>
<proteinExistence type="predicted"/>
<dbReference type="PANTHER" id="PTHR37422:SF13">
    <property type="entry name" value="LIPOPOLYSACCHARIDE BIOSYNTHESIS PROTEIN PA4999-RELATED"/>
    <property type="match status" value="1"/>
</dbReference>
<dbReference type="InterPro" id="IPR051533">
    <property type="entry name" value="WaaL-like"/>
</dbReference>
<dbReference type="GO" id="GO:0016020">
    <property type="term" value="C:membrane"/>
    <property type="evidence" value="ECO:0007669"/>
    <property type="project" value="UniProtKB-SubCell"/>
</dbReference>
<evidence type="ECO:0000256" key="5">
    <source>
        <dbReference type="SAM" id="Phobius"/>
    </source>
</evidence>
<dbReference type="EMBL" id="QGDD01000001">
    <property type="protein sequence ID" value="PWN04607.1"/>
    <property type="molecule type" value="Genomic_DNA"/>
</dbReference>
<feature type="transmembrane region" description="Helical" evidence="5">
    <location>
        <begin position="16"/>
        <end position="37"/>
    </location>
</feature>
<accession>A0A316TJ63</accession>
<comment type="subcellular location">
    <subcellularLocation>
        <location evidence="1">Membrane</location>
        <topology evidence="1">Multi-pass membrane protein</topology>
    </subcellularLocation>
</comment>
<feature type="transmembrane region" description="Helical" evidence="5">
    <location>
        <begin position="211"/>
        <end position="233"/>
    </location>
</feature>
<dbReference type="RefSeq" id="WP_109692111.1">
    <property type="nucleotide sequence ID" value="NZ_QGDD01000001.1"/>
</dbReference>
<keyword evidence="2 5" id="KW-0812">Transmembrane</keyword>
<keyword evidence="8" id="KW-1185">Reference proteome</keyword>
<feature type="transmembrane region" description="Helical" evidence="5">
    <location>
        <begin position="86"/>
        <end position="106"/>
    </location>
</feature>
<dbReference type="OrthoDB" id="4862643at2"/>
<feature type="transmembrane region" description="Helical" evidence="5">
    <location>
        <begin position="171"/>
        <end position="191"/>
    </location>
</feature>
<sequence>MATEQAAPATPTRSRAGVITLLVALAVAALAGLVSGLGELKTAAIIVLGLTLGAAAAAVARRSFAWFISAALVLRPVADLTAGDGVGIPEVMGVGVLVICTGWLVIHRAELAPRLREPLTLPVLGLVAVACLSTLSSPLPMESLPTATGIAAGAVVYLVLVVLLTTGRMSVVHLIGTLATSAVVPVLFPLMGLLGVTVSHEKDGIAALKSVFFLSNNFGHFLVPFILVAFSMATKARGRARLALYVVALALTVELIETETRGAWIAALVGVLVVGAVLDRRLLVGALVAPLLLVAAVPSVTERVTSTLPDPADTRTESSLTWRFEHWVDVLPMVEESPVTGVGLDETQRRTGKQPHNDFLLVLVEMGVVGILVYLWFLGAAIRTGFRATRRVIDPRLPVEPVVQGVTVALFGYAIAFPVASLGENLLENVTTLWVVLPALAAVSWVAHAQRLALTRARRTPGALRARLSQRLVSS</sequence>
<keyword evidence="3 5" id="KW-1133">Transmembrane helix</keyword>
<feature type="transmembrane region" description="Helical" evidence="5">
    <location>
        <begin position="262"/>
        <end position="278"/>
    </location>
</feature>
<evidence type="ECO:0000313" key="7">
    <source>
        <dbReference type="EMBL" id="PWN04607.1"/>
    </source>
</evidence>
<evidence type="ECO:0000256" key="1">
    <source>
        <dbReference type="ARBA" id="ARBA00004141"/>
    </source>
</evidence>
<gene>
    <name evidence="7" type="ORF">DJ010_02985</name>
</gene>
<feature type="transmembrane region" description="Helical" evidence="5">
    <location>
        <begin position="240"/>
        <end position="256"/>
    </location>
</feature>
<evidence type="ECO:0000256" key="2">
    <source>
        <dbReference type="ARBA" id="ARBA00022692"/>
    </source>
</evidence>
<keyword evidence="4 5" id="KW-0472">Membrane</keyword>
<feature type="transmembrane region" description="Helical" evidence="5">
    <location>
        <begin position="44"/>
        <end position="74"/>
    </location>
</feature>
<dbReference type="InterPro" id="IPR007016">
    <property type="entry name" value="O-antigen_ligase-rel_domated"/>
</dbReference>
<dbReference type="Proteomes" id="UP000245507">
    <property type="component" value="Unassembled WGS sequence"/>
</dbReference>
<feature type="transmembrane region" description="Helical" evidence="5">
    <location>
        <begin position="402"/>
        <end position="420"/>
    </location>
</feature>
<feature type="transmembrane region" description="Helical" evidence="5">
    <location>
        <begin position="359"/>
        <end position="382"/>
    </location>
</feature>
<comment type="caution">
    <text evidence="7">The sequence shown here is derived from an EMBL/GenBank/DDBJ whole genome shotgun (WGS) entry which is preliminary data.</text>
</comment>
<dbReference type="Pfam" id="PF04932">
    <property type="entry name" value="Wzy_C"/>
    <property type="match status" value="1"/>
</dbReference>
<feature type="domain" description="O-antigen ligase-related" evidence="6">
    <location>
        <begin position="247"/>
        <end position="375"/>
    </location>
</feature>
<evidence type="ECO:0000313" key="8">
    <source>
        <dbReference type="Proteomes" id="UP000245507"/>
    </source>
</evidence>
<feature type="transmembrane region" description="Helical" evidence="5">
    <location>
        <begin position="432"/>
        <end position="449"/>
    </location>
</feature>
<dbReference type="PANTHER" id="PTHR37422">
    <property type="entry name" value="TEICHURONIC ACID BIOSYNTHESIS PROTEIN TUAE"/>
    <property type="match status" value="1"/>
</dbReference>
<evidence type="ECO:0000256" key="3">
    <source>
        <dbReference type="ARBA" id="ARBA00022989"/>
    </source>
</evidence>
<protein>
    <recommendedName>
        <fullName evidence="6">O-antigen ligase-related domain-containing protein</fullName>
    </recommendedName>
</protein>
<evidence type="ECO:0000259" key="6">
    <source>
        <dbReference type="Pfam" id="PF04932"/>
    </source>
</evidence>
<feature type="transmembrane region" description="Helical" evidence="5">
    <location>
        <begin position="118"/>
        <end position="137"/>
    </location>
</feature>
<name>A0A316TJ63_9ACTN</name>
<dbReference type="AlphaFoldDB" id="A0A316TJ63"/>